<feature type="domain" description="EamA" evidence="6">
    <location>
        <begin position="142"/>
        <end position="287"/>
    </location>
</feature>
<evidence type="ECO:0000313" key="8">
    <source>
        <dbReference type="Proteomes" id="UP000646365"/>
    </source>
</evidence>
<sequence length="300" mass="31431">MGMRPVHLLWAIAITAVWGFNFVVIKAGLGSFPPLLLTALRFAFAALPALVLERPAVPWRHMILTGLALFVGQYVLLFVAMSHGMPPGLASITLQIQACFTMLLAILVLGERPQPRQIAGAAVALAGLAAIGSTVGGDVSTLGLGLTILSALSWAAGNLLLKRMPKPADGRPVKMLNLIVWLSLVPIAPTLALSLGFEGPERIAAALTHAGWLGFGALFYIVVFSTLLGFGVWGRLLSLYAASTVVPFSLLVPIFGAVSAALVFHESFGPGRLAGMALIMSGLAISSLPIGRLRAKRQAA</sequence>
<comment type="caution">
    <text evidence="7">The sequence shown here is derived from an EMBL/GenBank/DDBJ whole genome shotgun (WGS) entry which is preliminary data.</text>
</comment>
<dbReference type="Proteomes" id="UP000646365">
    <property type="component" value="Unassembled WGS sequence"/>
</dbReference>
<evidence type="ECO:0000259" key="6">
    <source>
        <dbReference type="Pfam" id="PF00892"/>
    </source>
</evidence>
<dbReference type="InterPro" id="IPR000620">
    <property type="entry name" value="EamA_dom"/>
</dbReference>
<feature type="transmembrane region" description="Helical" evidence="5">
    <location>
        <begin position="142"/>
        <end position="161"/>
    </location>
</feature>
<dbReference type="SUPFAM" id="SSF103481">
    <property type="entry name" value="Multidrug resistance efflux transporter EmrE"/>
    <property type="match status" value="2"/>
</dbReference>
<dbReference type="GO" id="GO:0016020">
    <property type="term" value="C:membrane"/>
    <property type="evidence" value="ECO:0007669"/>
    <property type="project" value="UniProtKB-SubCell"/>
</dbReference>
<feature type="domain" description="EamA" evidence="6">
    <location>
        <begin position="8"/>
        <end position="131"/>
    </location>
</feature>
<evidence type="ECO:0000256" key="1">
    <source>
        <dbReference type="ARBA" id="ARBA00004141"/>
    </source>
</evidence>
<feature type="transmembrane region" description="Helical" evidence="5">
    <location>
        <begin position="173"/>
        <end position="197"/>
    </location>
</feature>
<dbReference type="EMBL" id="BMJQ01000016">
    <property type="protein sequence ID" value="GGF40028.1"/>
    <property type="molecule type" value="Genomic_DNA"/>
</dbReference>
<evidence type="ECO:0000256" key="4">
    <source>
        <dbReference type="ARBA" id="ARBA00023136"/>
    </source>
</evidence>
<dbReference type="Gene3D" id="1.10.3730.20">
    <property type="match status" value="1"/>
</dbReference>
<organism evidence="7 8">
    <name type="scientific">Aliidongia dinghuensis</name>
    <dbReference type="NCBI Taxonomy" id="1867774"/>
    <lineage>
        <taxon>Bacteria</taxon>
        <taxon>Pseudomonadati</taxon>
        <taxon>Pseudomonadota</taxon>
        <taxon>Alphaproteobacteria</taxon>
        <taxon>Rhodospirillales</taxon>
        <taxon>Dongiaceae</taxon>
        <taxon>Aliidongia</taxon>
    </lineage>
</organism>
<dbReference type="PANTHER" id="PTHR32322:SF9">
    <property type="entry name" value="AMINO-ACID METABOLITE EFFLUX PUMP-RELATED"/>
    <property type="match status" value="1"/>
</dbReference>
<feature type="transmembrane region" description="Helical" evidence="5">
    <location>
        <begin position="31"/>
        <end position="51"/>
    </location>
</feature>
<dbReference type="PANTHER" id="PTHR32322">
    <property type="entry name" value="INNER MEMBRANE TRANSPORTER"/>
    <property type="match status" value="1"/>
</dbReference>
<evidence type="ECO:0000256" key="5">
    <source>
        <dbReference type="SAM" id="Phobius"/>
    </source>
</evidence>
<keyword evidence="8" id="KW-1185">Reference proteome</keyword>
<feature type="transmembrane region" description="Helical" evidence="5">
    <location>
        <begin position="209"/>
        <end position="233"/>
    </location>
</feature>
<dbReference type="InterPro" id="IPR037185">
    <property type="entry name" value="EmrE-like"/>
</dbReference>
<feature type="transmembrane region" description="Helical" evidence="5">
    <location>
        <begin position="118"/>
        <end position="136"/>
    </location>
</feature>
<keyword evidence="2 5" id="KW-0812">Transmembrane</keyword>
<name>A0A8J2YYA4_9PROT</name>
<feature type="transmembrane region" description="Helical" evidence="5">
    <location>
        <begin position="245"/>
        <end position="265"/>
    </location>
</feature>
<feature type="transmembrane region" description="Helical" evidence="5">
    <location>
        <begin position="271"/>
        <end position="291"/>
    </location>
</feature>
<proteinExistence type="predicted"/>
<evidence type="ECO:0000256" key="2">
    <source>
        <dbReference type="ARBA" id="ARBA00022692"/>
    </source>
</evidence>
<gene>
    <name evidence="7" type="ORF">GCM10011611_53080</name>
</gene>
<dbReference type="AlphaFoldDB" id="A0A8J2YYA4"/>
<keyword evidence="3 5" id="KW-1133">Transmembrane helix</keyword>
<protein>
    <submittedName>
        <fullName evidence="7">O-acetylserine/cysteine exporter</fullName>
    </submittedName>
</protein>
<reference evidence="7" key="1">
    <citation type="journal article" date="2014" name="Int. J. Syst. Evol. Microbiol.">
        <title>Complete genome sequence of Corynebacterium casei LMG S-19264T (=DSM 44701T), isolated from a smear-ripened cheese.</title>
        <authorList>
            <consortium name="US DOE Joint Genome Institute (JGI-PGF)"/>
            <person name="Walter F."/>
            <person name="Albersmeier A."/>
            <person name="Kalinowski J."/>
            <person name="Ruckert C."/>
        </authorList>
    </citation>
    <scope>NUCLEOTIDE SEQUENCE</scope>
    <source>
        <strain evidence="7">CGMCC 1.15725</strain>
    </source>
</reference>
<evidence type="ECO:0000256" key="3">
    <source>
        <dbReference type="ARBA" id="ARBA00022989"/>
    </source>
</evidence>
<feature type="transmembrane region" description="Helical" evidence="5">
    <location>
        <begin position="88"/>
        <end position="109"/>
    </location>
</feature>
<evidence type="ECO:0000313" key="7">
    <source>
        <dbReference type="EMBL" id="GGF40028.1"/>
    </source>
</evidence>
<accession>A0A8J2YYA4</accession>
<comment type="subcellular location">
    <subcellularLocation>
        <location evidence="1">Membrane</location>
        <topology evidence="1">Multi-pass membrane protein</topology>
    </subcellularLocation>
</comment>
<dbReference type="Pfam" id="PF00892">
    <property type="entry name" value="EamA"/>
    <property type="match status" value="2"/>
</dbReference>
<keyword evidence="4 5" id="KW-0472">Membrane</keyword>
<dbReference type="InterPro" id="IPR050638">
    <property type="entry name" value="AA-Vitamin_Transporters"/>
</dbReference>
<reference evidence="7" key="2">
    <citation type="submission" date="2020-09" db="EMBL/GenBank/DDBJ databases">
        <authorList>
            <person name="Sun Q."/>
            <person name="Zhou Y."/>
        </authorList>
    </citation>
    <scope>NUCLEOTIDE SEQUENCE</scope>
    <source>
        <strain evidence="7">CGMCC 1.15725</strain>
    </source>
</reference>
<feature type="transmembrane region" description="Helical" evidence="5">
    <location>
        <begin position="63"/>
        <end position="82"/>
    </location>
</feature>
<feature type="transmembrane region" description="Helical" evidence="5">
    <location>
        <begin position="7"/>
        <end position="25"/>
    </location>
</feature>